<proteinExistence type="predicted"/>
<feature type="region of interest" description="Disordered" evidence="1">
    <location>
        <begin position="53"/>
        <end position="79"/>
    </location>
</feature>
<evidence type="ECO:0000313" key="2">
    <source>
        <dbReference type="EMBL" id="KAF1829002.1"/>
    </source>
</evidence>
<dbReference type="OrthoDB" id="3925403at2759"/>
<feature type="compositionally biased region" description="Acidic residues" evidence="1">
    <location>
        <begin position="66"/>
        <end position="78"/>
    </location>
</feature>
<dbReference type="Gene3D" id="3.40.50.300">
    <property type="entry name" value="P-loop containing nucleotide triphosphate hydrolases"/>
    <property type="match status" value="1"/>
</dbReference>
<evidence type="ECO:0000256" key="1">
    <source>
        <dbReference type="SAM" id="MobiDB-lite"/>
    </source>
</evidence>
<feature type="region of interest" description="Disordered" evidence="1">
    <location>
        <begin position="128"/>
        <end position="205"/>
    </location>
</feature>
<sequence>ETDRLTRTITLVSAERLGTRLTVQEYRQTAVGIGREVVGERFAAGYRAELGQSSSRGRGVAGAGENEADSEEDGEDPLELQSAHTTAIGMVAYAVQADLVQGLSMRSIDVFRTLSHAWHAFLGFAQATEKKEEEKKEGEKQLKRKKSRGRDEQLVQHDSAGAADSGAEQKRLRVSNNSPSARTGNDQRRREQEEKKRQLEDAVRQVLAIPPSNPVTYKSAEQDVALYAVARGISPLIVVLPTGGGKTLLPMAAAETGRQSVTILILPFRALIEDMLVRLRKASIKGMEWQAGAEGDYLNRRTPASVVVVSADYVGCSSGQFLSYASLLARQGVLC</sequence>
<accession>A0A6A5K402</accession>
<gene>
    <name evidence="2" type="ORF">BDW02DRAFT_613307</name>
</gene>
<feature type="compositionally biased region" description="Polar residues" evidence="1">
    <location>
        <begin position="174"/>
        <end position="184"/>
    </location>
</feature>
<dbReference type="SUPFAM" id="SSF52540">
    <property type="entry name" value="P-loop containing nucleoside triphosphate hydrolases"/>
    <property type="match status" value="1"/>
</dbReference>
<name>A0A6A5K402_9PLEO</name>
<dbReference type="InterPro" id="IPR027417">
    <property type="entry name" value="P-loop_NTPase"/>
</dbReference>
<protein>
    <recommendedName>
        <fullName evidence="4">DEAD/DEAH box helicase domain-containing protein</fullName>
    </recommendedName>
</protein>
<dbReference type="Proteomes" id="UP000800040">
    <property type="component" value="Unassembled WGS sequence"/>
</dbReference>
<evidence type="ECO:0000313" key="3">
    <source>
        <dbReference type="Proteomes" id="UP000800040"/>
    </source>
</evidence>
<feature type="compositionally biased region" description="Basic and acidic residues" evidence="1">
    <location>
        <begin position="185"/>
        <end position="203"/>
    </location>
</feature>
<feature type="compositionally biased region" description="Basic and acidic residues" evidence="1">
    <location>
        <begin position="128"/>
        <end position="141"/>
    </location>
</feature>
<keyword evidence="3" id="KW-1185">Reference proteome</keyword>
<reference evidence="2" key="1">
    <citation type="submission" date="2020-01" db="EMBL/GenBank/DDBJ databases">
        <authorList>
            <consortium name="DOE Joint Genome Institute"/>
            <person name="Haridas S."/>
            <person name="Albert R."/>
            <person name="Binder M."/>
            <person name="Bloem J."/>
            <person name="Labutti K."/>
            <person name="Salamov A."/>
            <person name="Andreopoulos B."/>
            <person name="Baker S.E."/>
            <person name="Barry K."/>
            <person name="Bills G."/>
            <person name="Bluhm B.H."/>
            <person name="Cannon C."/>
            <person name="Castanera R."/>
            <person name="Culley D.E."/>
            <person name="Daum C."/>
            <person name="Ezra D."/>
            <person name="Gonzalez J.B."/>
            <person name="Henrissat B."/>
            <person name="Kuo A."/>
            <person name="Liang C."/>
            <person name="Lipzen A."/>
            <person name="Lutzoni F."/>
            <person name="Magnuson J."/>
            <person name="Mondo S."/>
            <person name="Nolan M."/>
            <person name="Ohm R."/>
            <person name="Pangilinan J."/>
            <person name="Park H.-J."/>
            <person name="Ramirez L."/>
            <person name="Alfaro M."/>
            <person name="Sun H."/>
            <person name="Tritt A."/>
            <person name="Yoshinaga Y."/>
            <person name="Zwiers L.-H."/>
            <person name="Turgeon B.G."/>
            <person name="Goodwin S.B."/>
            <person name="Spatafora J.W."/>
            <person name="Crous P.W."/>
            <person name="Grigoriev I.V."/>
        </authorList>
    </citation>
    <scope>NUCLEOTIDE SEQUENCE</scope>
    <source>
        <strain evidence="2">P77</strain>
    </source>
</reference>
<organism evidence="2 3">
    <name type="scientific">Decorospora gaudefroyi</name>
    <dbReference type="NCBI Taxonomy" id="184978"/>
    <lineage>
        <taxon>Eukaryota</taxon>
        <taxon>Fungi</taxon>
        <taxon>Dikarya</taxon>
        <taxon>Ascomycota</taxon>
        <taxon>Pezizomycotina</taxon>
        <taxon>Dothideomycetes</taxon>
        <taxon>Pleosporomycetidae</taxon>
        <taxon>Pleosporales</taxon>
        <taxon>Pleosporineae</taxon>
        <taxon>Pleosporaceae</taxon>
        <taxon>Decorospora</taxon>
    </lineage>
</organism>
<feature type="non-terminal residue" evidence="2">
    <location>
        <position position="1"/>
    </location>
</feature>
<dbReference type="AlphaFoldDB" id="A0A6A5K402"/>
<dbReference type="EMBL" id="ML975474">
    <property type="protein sequence ID" value="KAF1829002.1"/>
    <property type="molecule type" value="Genomic_DNA"/>
</dbReference>
<evidence type="ECO:0008006" key="4">
    <source>
        <dbReference type="Google" id="ProtNLM"/>
    </source>
</evidence>